<evidence type="ECO:0000313" key="2">
    <source>
        <dbReference type="EMBL" id="KAF9492430.1"/>
    </source>
</evidence>
<comment type="caution">
    <text evidence="2">The sequence shown here is derived from an EMBL/GenBank/DDBJ whole genome shotgun (WGS) entry which is preliminary data.</text>
</comment>
<evidence type="ECO:0000256" key="1">
    <source>
        <dbReference type="SAM" id="SignalP"/>
    </source>
</evidence>
<name>A0A9P6DEE6_PLEER</name>
<proteinExistence type="predicted"/>
<sequence>MFIHWLLNCLLFCLCLNILITLHFCFQNNIWWLLETLTPTPDSRHLRKLAKNHNSNGAPQPSSSSIQLEDIINSSTGFKSPSTFTLQYPIFRLGFSNQEETLKSKCL</sequence>
<keyword evidence="3" id="KW-1185">Reference proteome</keyword>
<feature type="signal peptide" evidence="1">
    <location>
        <begin position="1"/>
        <end position="15"/>
    </location>
</feature>
<dbReference type="EMBL" id="MU154601">
    <property type="protein sequence ID" value="KAF9492430.1"/>
    <property type="molecule type" value="Genomic_DNA"/>
</dbReference>
<feature type="chain" id="PRO_5040336601" evidence="1">
    <location>
        <begin position="16"/>
        <end position="107"/>
    </location>
</feature>
<dbReference type="Proteomes" id="UP000807025">
    <property type="component" value="Unassembled WGS sequence"/>
</dbReference>
<organism evidence="2 3">
    <name type="scientific">Pleurotus eryngii</name>
    <name type="common">Boletus of the steppes</name>
    <dbReference type="NCBI Taxonomy" id="5323"/>
    <lineage>
        <taxon>Eukaryota</taxon>
        <taxon>Fungi</taxon>
        <taxon>Dikarya</taxon>
        <taxon>Basidiomycota</taxon>
        <taxon>Agaricomycotina</taxon>
        <taxon>Agaricomycetes</taxon>
        <taxon>Agaricomycetidae</taxon>
        <taxon>Agaricales</taxon>
        <taxon>Pleurotineae</taxon>
        <taxon>Pleurotaceae</taxon>
        <taxon>Pleurotus</taxon>
    </lineage>
</organism>
<dbReference type="AlphaFoldDB" id="A0A9P6DEE6"/>
<reference evidence="2" key="1">
    <citation type="submission" date="2020-11" db="EMBL/GenBank/DDBJ databases">
        <authorList>
            <consortium name="DOE Joint Genome Institute"/>
            <person name="Ahrendt S."/>
            <person name="Riley R."/>
            <person name="Andreopoulos W."/>
            <person name="Labutti K."/>
            <person name="Pangilinan J."/>
            <person name="Ruiz-Duenas F.J."/>
            <person name="Barrasa J.M."/>
            <person name="Sanchez-Garcia M."/>
            <person name="Camarero S."/>
            <person name="Miyauchi S."/>
            <person name="Serrano A."/>
            <person name="Linde D."/>
            <person name="Babiker R."/>
            <person name="Drula E."/>
            <person name="Ayuso-Fernandez I."/>
            <person name="Pacheco R."/>
            <person name="Padilla G."/>
            <person name="Ferreira P."/>
            <person name="Barriuso J."/>
            <person name="Kellner H."/>
            <person name="Castanera R."/>
            <person name="Alfaro M."/>
            <person name="Ramirez L."/>
            <person name="Pisabarro A.G."/>
            <person name="Kuo A."/>
            <person name="Tritt A."/>
            <person name="Lipzen A."/>
            <person name="He G."/>
            <person name="Yan M."/>
            <person name="Ng V."/>
            <person name="Cullen D."/>
            <person name="Martin F."/>
            <person name="Rosso M.-N."/>
            <person name="Henrissat B."/>
            <person name="Hibbett D."/>
            <person name="Martinez A.T."/>
            <person name="Grigoriev I.V."/>
        </authorList>
    </citation>
    <scope>NUCLEOTIDE SEQUENCE</scope>
    <source>
        <strain evidence="2">ATCC 90797</strain>
    </source>
</reference>
<evidence type="ECO:0000313" key="3">
    <source>
        <dbReference type="Proteomes" id="UP000807025"/>
    </source>
</evidence>
<keyword evidence="1" id="KW-0732">Signal</keyword>
<gene>
    <name evidence="2" type="ORF">BDN71DRAFT_1433213</name>
</gene>
<accession>A0A9P6DEE6</accession>
<protein>
    <submittedName>
        <fullName evidence="2">Uncharacterized protein</fullName>
    </submittedName>
</protein>